<organism evidence="1 3">
    <name type="scientific">Salmonirosea aquatica</name>
    <dbReference type="NCBI Taxonomy" id="2654236"/>
    <lineage>
        <taxon>Bacteria</taxon>
        <taxon>Pseudomonadati</taxon>
        <taxon>Bacteroidota</taxon>
        <taxon>Cytophagia</taxon>
        <taxon>Cytophagales</taxon>
        <taxon>Spirosomataceae</taxon>
        <taxon>Salmonirosea</taxon>
    </lineage>
</organism>
<dbReference type="Proteomes" id="UP000479293">
    <property type="component" value="Unassembled WGS sequence"/>
</dbReference>
<dbReference type="EMBL" id="WHLY01000002">
    <property type="protein sequence ID" value="MPR37135.1"/>
    <property type="molecule type" value="Genomic_DNA"/>
</dbReference>
<dbReference type="EMBL" id="WHLY01000002">
    <property type="protein sequence ID" value="MPR37095.1"/>
    <property type="molecule type" value="Genomic_DNA"/>
</dbReference>
<protein>
    <submittedName>
        <fullName evidence="1">Uncharacterized protein</fullName>
    </submittedName>
</protein>
<accession>A0A7C9BNV4</accession>
<keyword evidence="3" id="KW-1185">Reference proteome</keyword>
<evidence type="ECO:0000313" key="3">
    <source>
        <dbReference type="Proteomes" id="UP000479293"/>
    </source>
</evidence>
<gene>
    <name evidence="1" type="ORF">GBK04_28120</name>
    <name evidence="2" type="ORF">GBK04_28325</name>
</gene>
<evidence type="ECO:0000313" key="2">
    <source>
        <dbReference type="EMBL" id="MPR37135.1"/>
    </source>
</evidence>
<dbReference type="RefSeq" id="WP_152765637.1">
    <property type="nucleotide sequence ID" value="NZ_WHLY01000002.1"/>
</dbReference>
<proteinExistence type="predicted"/>
<dbReference type="AlphaFoldDB" id="A0A7C9BNV4"/>
<reference evidence="1 3" key="1">
    <citation type="submission" date="2019-10" db="EMBL/GenBank/DDBJ databases">
        <title>Draft Genome Sequence of Cytophagaceae sp. SJW1-29.</title>
        <authorList>
            <person name="Choi A."/>
        </authorList>
    </citation>
    <scope>NUCLEOTIDE SEQUENCE [LARGE SCALE GENOMIC DNA]</scope>
    <source>
        <strain evidence="1 3">SJW1-29</strain>
    </source>
</reference>
<name>A0A7C9BNV4_9BACT</name>
<comment type="caution">
    <text evidence="1">The sequence shown here is derived from an EMBL/GenBank/DDBJ whole genome shotgun (WGS) entry which is preliminary data.</text>
</comment>
<sequence length="64" mass="7281">MKIDIPKIIDEYLRQRSLLIEKVTAKPNPYNREIVVLTSRIDTVVAELIDLAEGIETVPSEDES</sequence>
<evidence type="ECO:0000313" key="1">
    <source>
        <dbReference type="EMBL" id="MPR37095.1"/>
    </source>
</evidence>